<dbReference type="AlphaFoldDB" id="A0A9D6UZY8"/>
<evidence type="ECO:0000313" key="2">
    <source>
        <dbReference type="Proteomes" id="UP000807825"/>
    </source>
</evidence>
<sequence>MVNRSGLTLAIVLPCCNEEAMLPSQFVAISELLEPLKQQGRIAQKNFVFYVDDGSKDATWRLLVGQAGVGLNKDYCYANIVILVVRRCRVQAFVVAVVLHKKVIEGCGLFRQQANQEKPCCRY</sequence>
<evidence type="ECO:0000313" key="1">
    <source>
        <dbReference type="EMBL" id="MBI5248139.1"/>
    </source>
</evidence>
<dbReference type="EMBL" id="JACRDE010000044">
    <property type="protein sequence ID" value="MBI5248139.1"/>
    <property type="molecule type" value="Genomic_DNA"/>
</dbReference>
<dbReference type="Proteomes" id="UP000807825">
    <property type="component" value="Unassembled WGS sequence"/>
</dbReference>
<accession>A0A9D6UZY8</accession>
<organism evidence="1 2">
    <name type="scientific">Desulfomonile tiedjei</name>
    <dbReference type="NCBI Taxonomy" id="2358"/>
    <lineage>
        <taxon>Bacteria</taxon>
        <taxon>Pseudomonadati</taxon>
        <taxon>Thermodesulfobacteriota</taxon>
        <taxon>Desulfomonilia</taxon>
        <taxon>Desulfomonilales</taxon>
        <taxon>Desulfomonilaceae</taxon>
        <taxon>Desulfomonile</taxon>
    </lineage>
</organism>
<dbReference type="SUPFAM" id="SSF53448">
    <property type="entry name" value="Nucleotide-diphospho-sugar transferases"/>
    <property type="match status" value="1"/>
</dbReference>
<gene>
    <name evidence="1" type="ORF">HY912_01480</name>
</gene>
<protein>
    <recommendedName>
        <fullName evidence="3">Glycosyltransferase</fullName>
    </recommendedName>
</protein>
<comment type="caution">
    <text evidence="1">The sequence shown here is derived from an EMBL/GenBank/DDBJ whole genome shotgun (WGS) entry which is preliminary data.</text>
</comment>
<name>A0A9D6UZY8_9BACT</name>
<proteinExistence type="predicted"/>
<dbReference type="Gene3D" id="3.90.550.10">
    <property type="entry name" value="Spore Coat Polysaccharide Biosynthesis Protein SpsA, Chain A"/>
    <property type="match status" value="1"/>
</dbReference>
<evidence type="ECO:0008006" key="3">
    <source>
        <dbReference type="Google" id="ProtNLM"/>
    </source>
</evidence>
<dbReference type="InterPro" id="IPR029044">
    <property type="entry name" value="Nucleotide-diphossugar_trans"/>
</dbReference>
<reference evidence="1" key="1">
    <citation type="submission" date="2020-07" db="EMBL/GenBank/DDBJ databases">
        <title>Huge and variable diversity of episymbiotic CPR bacteria and DPANN archaea in groundwater ecosystems.</title>
        <authorList>
            <person name="He C.Y."/>
            <person name="Keren R."/>
            <person name="Whittaker M."/>
            <person name="Farag I.F."/>
            <person name="Doudna J."/>
            <person name="Cate J.H.D."/>
            <person name="Banfield J.F."/>
        </authorList>
    </citation>
    <scope>NUCLEOTIDE SEQUENCE</scope>
    <source>
        <strain evidence="1">NC_groundwater_1664_Pr3_B-0.1um_52_9</strain>
    </source>
</reference>